<dbReference type="PANTHER" id="PTHR12894:SF27">
    <property type="entry name" value="TRANSFORMING GROWTH FACTOR-BETA RECEPTOR-ASSOCIATED PROTEIN 1"/>
    <property type="match status" value="1"/>
</dbReference>
<evidence type="ECO:0000256" key="1">
    <source>
        <dbReference type="SAM" id="Coils"/>
    </source>
</evidence>
<protein>
    <recommendedName>
        <fullName evidence="2">Vacuolar sorting protein 39/Transforming growth factor beta receptor-associated domain-containing protein</fullName>
    </recommendedName>
</protein>
<accession>A0ABP1CT08</accession>
<evidence type="ECO:0000313" key="4">
    <source>
        <dbReference type="Proteomes" id="UP001497453"/>
    </source>
</evidence>
<proteinExistence type="predicted"/>
<keyword evidence="4" id="KW-1185">Reference proteome</keyword>
<sequence length="703" mass="79089">MKSSTSRSNVLVLGSNAVYSLLPSTLIAQVEALLDAHRIEDAVDMADQQRRKVEAQLTVDEEEADELRYVYQRIGFQCFAETLFDDAGRHLFHGELDPRALISYYPEYYDSLFHLDESIDLFSGVAERMPTEESIDDIIAANLVRNYSPHLAPNTRTAPPAVELRAVLKMAATDMLRSFLRKWRRKRRLDDPGGTIKPKALYQAVDTVLARLYVESDEKSELLILIHEPNDILMSEVEPALVTAKWFNALCQLYQIRGEDAKLLDVWSRLAAGEWIDPEVEDPLSNMFTFLNEKKDRALIRQWGVWLTKQDSERAIKLLTSGRKHNRQEDDFALLQQIQESNPAAALQFLEHLVLRKRSQNAALHVQLATLYVDQLLSCVSDEATSKLWRAKVSSYSSSQTNVPFLSYFASTTPDSDSKRTRLKTILFLQASELYDVEPIRTRLQDYEKLLSLELSIVEGKLGHDRSALSILVHTLHDSSSAEAYCTLGGEVVPAKTAQSLGERFSLQSWAALFVPPVSAGKAKSSAAFMKRQKSVSEERKRELTRILLEVYMSGGEAMSGRTAQLLAAQGMNLDVVDVLSLIPPEWPLRVLSSFLERSFRRTLHTRHEGQIIKSIAASENLAVAERTWLILREQGAIVEEAVDDDGEDDEKSGSEKAVGLGLELDEKTALLNARVEEGKVRENVVDVEPEGRMFYSDNSGLT</sequence>
<gene>
    <name evidence="3" type="ORF">GFSPODELE1_LOCUS2339</name>
</gene>
<dbReference type="Pfam" id="PF10366">
    <property type="entry name" value="Vps39_1"/>
    <property type="match status" value="1"/>
</dbReference>
<evidence type="ECO:0000259" key="2">
    <source>
        <dbReference type="Pfam" id="PF10366"/>
    </source>
</evidence>
<feature type="coiled-coil region" evidence="1">
    <location>
        <begin position="36"/>
        <end position="65"/>
    </location>
</feature>
<evidence type="ECO:0000313" key="3">
    <source>
        <dbReference type="EMBL" id="CAL1698821.1"/>
    </source>
</evidence>
<dbReference type="EMBL" id="OZ037954">
    <property type="protein sequence ID" value="CAL1698821.1"/>
    <property type="molecule type" value="Genomic_DNA"/>
</dbReference>
<dbReference type="InterPro" id="IPR032914">
    <property type="entry name" value="Vam6/VPS39/TRAP1"/>
</dbReference>
<feature type="domain" description="Vacuolar sorting protein 39/Transforming growth factor beta receptor-associated" evidence="2">
    <location>
        <begin position="205"/>
        <end position="294"/>
    </location>
</feature>
<reference evidence="4" key="1">
    <citation type="submission" date="2024-04" db="EMBL/GenBank/DDBJ databases">
        <authorList>
            <person name="Shaw F."/>
            <person name="Minotto A."/>
        </authorList>
    </citation>
    <scope>NUCLEOTIDE SEQUENCE [LARGE SCALE GENOMIC DNA]</scope>
</reference>
<organism evidence="3 4">
    <name type="scientific">Somion occarium</name>
    <dbReference type="NCBI Taxonomy" id="3059160"/>
    <lineage>
        <taxon>Eukaryota</taxon>
        <taxon>Fungi</taxon>
        <taxon>Dikarya</taxon>
        <taxon>Basidiomycota</taxon>
        <taxon>Agaricomycotina</taxon>
        <taxon>Agaricomycetes</taxon>
        <taxon>Polyporales</taxon>
        <taxon>Cerrenaceae</taxon>
        <taxon>Somion</taxon>
    </lineage>
</organism>
<dbReference type="PANTHER" id="PTHR12894">
    <property type="entry name" value="CNH DOMAIN CONTAINING"/>
    <property type="match status" value="1"/>
</dbReference>
<dbReference type="Proteomes" id="UP001497453">
    <property type="component" value="Chromosome 11"/>
</dbReference>
<name>A0ABP1CT08_9APHY</name>
<keyword evidence="1" id="KW-0175">Coiled coil</keyword>
<dbReference type="InterPro" id="IPR019452">
    <property type="entry name" value="VPS39/TGF_beta_rcpt-assoc_1"/>
</dbReference>